<dbReference type="PROSITE" id="PS50075">
    <property type="entry name" value="CARRIER"/>
    <property type="match status" value="2"/>
</dbReference>
<dbReference type="NCBIfam" id="TIGR01733">
    <property type="entry name" value="AA-adenyl-dom"/>
    <property type="match status" value="1"/>
</dbReference>
<proteinExistence type="predicted"/>
<dbReference type="InterPro" id="IPR006162">
    <property type="entry name" value="Ppantetheine_attach_site"/>
</dbReference>
<keyword evidence="6" id="KW-1185">Reference proteome</keyword>
<dbReference type="PROSITE" id="PS00012">
    <property type="entry name" value="PHOSPHOPANTETHEINE"/>
    <property type="match status" value="2"/>
</dbReference>
<evidence type="ECO:0000313" key="5">
    <source>
        <dbReference type="EMBL" id="MDD0991868.1"/>
    </source>
</evidence>
<dbReference type="RefSeq" id="WP_273925305.1">
    <property type="nucleotide sequence ID" value="NZ_JAMDGY010000040.1"/>
</dbReference>
<dbReference type="Gene3D" id="2.30.38.10">
    <property type="entry name" value="Luciferase, Domain 3"/>
    <property type="match status" value="1"/>
</dbReference>
<dbReference type="SUPFAM" id="SSF47336">
    <property type="entry name" value="ACP-like"/>
    <property type="match status" value="2"/>
</dbReference>
<dbReference type="PANTHER" id="PTHR45527:SF1">
    <property type="entry name" value="FATTY ACID SYNTHASE"/>
    <property type="match status" value="1"/>
</dbReference>
<dbReference type="CDD" id="cd17649">
    <property type="entry name" value="A_NRPS_PvdJ-like"/>
    <property type="match status" value="1"/>
</dbReference>
<dbReference type="InterPro" id="IPR001242">
    <property type="entry name" value="Condensation_dom"/>
</dbReference>
<evidence type="ECO:0000313" key="6">
    <source>
        <dbReference type="Proteomes" id="UP001148203"/>
    </source>
</evidence>
<feature type="non-terminal residue" evidence="5">
    <location>
        <position position="1"/>
    </location>
</feature>
<dbReference type="InterPro" id="IPR020806">
    <property type="entry name" value="PKS_PP-bd"/>
</dbReference>
<dbReference type="SUPFAM" id="SSF52777">
    <property type="entry name" value="CoA-dependent acyltransferases"/>
    <property type="match status" value="2"/>
</dbReference>
<dbReference type="Pfam" id="PF00550">
    <property type="entry name" value="PP-binding"/>
    <property type="match status" value="2"/>
</dbReference>
<dbReference type="InterPro" id="IPR042099">
    <property type="entry name" value="ANL_N_sf"/>
</dbReference>
<comment type="cofactor">
    <cofactor evidence="1">
        <name>pantetheine 4'-phosphate</name>
        <dbReference type="ChEBI" id="CHEBI:47942"/>
    </cofactor>
</comment>
<dbReference type="SUPFAM" id="SSF56801">
    <property type="entry name" value="Acetyl-CoA synthetase-like"/>
    <property type="match status" value="2"/>
</dbReference>
<dbReference type="CDD" id="cd19531">
    <property type="entry name" value="LCL_NRPS-like"/>
    <property type="match status" value="1"/>
</dbReference>
<gene>
    <name evidence="5" type="ORF">M5G11_15100</name>
</gene>
<dbReference type="InterPro" id="IPR010071">
    <property type="entry name" value="AA_adenyl_dom"/>
</dbReference>
<organism evidence="5 6">
    <name type="scientific">Pseudomonas fontis</name>
    <dbReference type="NCBI Taxonomy" id="2942633"/>
    <lineage>
        <taxon>Bacteria</taxon>
        <taxon>Pseudomonadati</taxon>
        <taxon>Pseudomonadota</taxon>
        <taxon>Gammaproteobacteria</taxon>
        <taxon>Pseudomonadales</taxon>
        <taxon>Pseudomonadaceae</taxon>
        <taxon>Pseudomonas</taxon>
    </lineage>
</organism>
<name>A0ABT5NUL3_9PSED</name>
<dbReference type="SMART" id="SM00823">
    <property type="entry name" value="PKS_PP"/>
    <property type="match status" value="2"/>
</dbReference>
<keyword evidence="3" id="KW-0597">Phosphoprotein</keyword>
<dbReference type="Gene3D" id="3.30.559.10">
    <property type="entry name" value="Chloramphenicol acetyltransferase-like domain"/>
    <property type="match status" value="1"/>
</dbReference>
<dbReference type="InterPro" id="IPR020845">
    <property type="entry name" value="AMP-binding_CS"/>
</dbReference>
<dbReference type="InterPro" id="IPR045851">
    <property type="entry name" value="AMP-bd_C_sf"/>
</dbReference>
<evidence type="ECO:0000256" key="3">
    <source>
        <dbReference type="ARBA" id="ARBA00022553"/>
    </source>
</evidence>
<keyword evidence="2" id="KW-0596">Phosphopantetheine</keyword>
<dbReference type="InterPro" id="IPR009081">
    <property type="entry name" value="PP-bd_ACP"/>
</dbReference>
<dbReference type="PANTHER" id="PTHR45527">
    <property type="entry name" value="NONRIBOSOMAL PEPTIDE SYNTHETASE"/>
    <property type="match status" value="1"/>
</dbReference>
<dbReference type="EMBL" id="JAMDGY010000040">
    <property type="protein sequence ID" value="MDD0991868.1"/>
    <property type="molecule type" value="Genomic_DNA"/>
</dbReference>
<evidence type="ECO:0000256" key="2">
    <source>
        <dbReference type="ARBA" id="ARBA00022450"/>
    </source>
</evidence>
<dbReference type="Gene3D" id="1.10.1200.10">
    <property type="entry name" value="ACP-like"/>
    <property type="match status" value="2"/>
</dbReference>
<dbReference type="InterPro" id="IPR023213">
    <property type="entry name" value="CAT-like_dom_sf"/>
</dbReference>
<dbReference type="Pfam" id="PF00668">
    <property type="entry name" value="Condensation"/>
    <property type="match status" value="1"/>
</dbReference>
<dbReference type="Pfam" id="PF00501">
    <property type="entry name" value="AMP-binding"/>
    <property type="match status" value="1"/>
</dbReference>
<dbReference type="PROSITE" id="PS00455">
    <property type="entry name" value="AMP_BINDING"/>
    <property type="match status" value="1"/>
</dbReference>
<feature type="domain" description="Carrier" evidence="4">
    <location>
        <begin position="1272"/>
        <end position="1347"/>
    </location>
</feature>
<evidence type="ECO:0000256" key="1">
    <source>
        <dbReference type="ARBA" id="ARBA00001957"/>
    </source>
</evidence>
<comment type="caution">
    <text evidence="5">The sequence shown here is derived from an EMBL/GenBank/DDBJ whole genome shotgun (WGS) entry which is preliminary data.</text>
</comment>
<evidence type="ECO:0000259" key="4">
    <source>
        <dbReference type="PROSITE" id="PS50075"/>
    </source>
</evidence>
<dbReference type="InterPro" id="IPR036736">
    <property type="entry name" value="ACP-like_sf"/>
</dbReference>
<reference evidence="5 6" key="1">
    <citation type="submission" date="2022-05" db="EMBL/GenBank/DDBJ databases">
        <title>Novel Pseudomonas spp. Isolated from a Rainbow Trout Aquaculture Facility.</title>
        <authorList>
            <person name="Testerman T."/>
            <person name="Graf J."/>
        </authorList>
    </citation>
    <scope>NUCLEOTIDE SEQUENCE [LARGE SCALE GENOMIC DNA]</scope>
    <source>
        <strain evidence="5 6">ID681</strain>
    </source>
</reference>
<accession>A0ABT5NUL3</accession>
<dbReference type="Gene3D" id="3.30.300.30">
    <property type="match status" value="2"/>
</dbReference>
<dbReference type="InterPro" id="IPR025110">
    <property type="entry name" value="AMP-bd_C"/>
</dbReference>
<dbReference type="Gene3D" id="3.40.50.980">
    <property type="match status" value="2"/>
</dbReference>
<dbReference type="Proteomes" id="UP001148203">
    <property type="component" value="Unassembled WGS sequence"/>
</dbReference>
<dbReference type="InterPro" id="IPR000873">
    <property type="entry name" value="AMP-dep_synth/lig_dom"/>
</dbReference>
<dbReference type="Gene3D" id="3.40.50.12780">
    <property type="entry name" value="N-terminal domain of ligase-like"/>
    <property type="match status" value="1"/>
</dbReference>
<feature type="domain" description="Carrier" evidence="4">
    <location>
        <begin position="209"/>
        <end position="284"/>
    </location>
</feature>
<dbReference type="Pfam" id="PF13193">
    <property type="entry name" value="AMP-binding_C"/>
    <property type="match status" value="2"/>
</dbReference>
<protein>
    <submittedName>
        <fullName evidence="5">Amino acid adenylation domain-containing protein</fullName>
    </submittedName>
</protein>
<dbReference type="Gene3D" id="3.30.559.30">
    <property type="entry name" value="Nonribosomal peptide synthetase, condensation domain"/>
    <property type="match status" value="1"/>
</dbReference>
<sequence>VTHWTCRDEGRDGVPIGQPIANLSTFILDSELNPVPVGVIGELYLGGEGLARGYHRRPGLTAERFMTSPFGKGERLYRTGDLARYRADGVIEYAGRIDHQVKIRGLRIELGEIEARLMEQDAVREAVVLALPGASGQQLVGYVVATEANADESELREGIKTRLKDTLPDYMVPAQWVFLAEFPLSPNGKLERKLLPKPDASQQQAVYVAPQSALEQQIAAIWQDVLKVERVGLADNFFELGGHSLLATQMTSRIRQALDVAVPLKEVFEVATLGEFVQSLATRPARQRPPMTRVERSQPLALSYAQERQWFLWQLDPTSAAYHIPMALRLRGQLDTAILQQCFDTLVRRHESLRTTLRVEAEHARQWINPPAPVRIEQVQVSDEATLRISLEQEVRTLFDMQQGPLLRVKLLSLGDEQHVLLLTMHHIVSDAWSMQVLAEELVELYAAASERRAPILAALPVQYADYAQWQRQWMQAGERERQLQYWVEQLGGDQAVLELPTDLPRPAVQSYRGARLDIQVPDALASALKRLAQQAGATPFMLLLASFQTLLHRYSGQAQIRVGVPIANRNQLETERLIGFFVNTQVLKAELDAQLPFSDLLQQVRRTALEAQDHQDLPFEQLVDALQPERSLSHTPLFQVMFNHRSHDPRQALGQRLAGLQIEELAWQGGTAQFDLTLDTYETAQGLSAALTYATDLFEAATIERMAAHWLNLLHALVANPQQSLGDLPMLAEQERAQLVQRWQPMAAQWHDLQPVHQRIADWARTTPQAIAVQCDGRQLSFAQLDAQANVLAAQLVARGIVPETLVGIALPRSVEMIVGLLAIHKAGAAYVPLDPQYPRERLAYLIEDSAIALLISTSVLCQALPVPPGLAVLALDQINLDAVDVPAPQVVVDPRHLAYVIYTSGSTGQPKGVTVEHGPLAMHCKAIGERYEMTAADCELHFMSFAFDGAHERWLTALTHGGRLLLRDERLWSPEQTYETLRDFAVTVAAFPPAYLQQLAEHAERDGNPPAVRVYCFGGDAVPNASFELAKRALRPQYIINGYGPTETVVTPLIWKAAQADSCQAAYAPIGTRIGERSAQVLDSGLALLPVGLVGELYLGGSGVARGYLRRPSLTAERFVPDPFGAAGARLYRTGDLVRQRADGIVDYLGRIDHQVKVRGFRIELGEIEARLQDLPEVREAVVLVRDSTLGAQLVAYLTLASGGPGLDDRDGLMRCRASIKAALKQALPGYMVPSHLLFLAQWPLTPNGKVDRKALPAPDMGALQNDYLAPETDLQRQVAEVWQQVLQLDQVGLGDNFFELGGHSLLATQATSLLQQRLGGNIPLDLLFKAAALGDYAQSVAGCVSDTLEEDLSDMYDFLAELEAN</sequence>